<accession>A0A4R6S8W4</accession>
<evidence type="ECO:0000256" key="1">
    <source>
        <dbReference type="SAM" id="MobiDB-lite"/>
    </source>
</evidence>
<keyword evidence="2" id="KW-1133">Transmembrane helix</keyword>
<reference evidence="4 5" key="1">
    <citation type="submission" date="2019-03" db="EMBL/GenBank/DDBJ databases">
        <title>Genomic analyses of the natural microbiome of Caenorhabditis elegans.</title>
        <authorList>
            <person name="Samuel B."/>
        </authorList>
    </citation>
    <scope>NUCLEOTIDE SEQUENCE [LARGE SCALE GENOMIC DNA]</scope>
    <source>
        <strain evidence="4 5">JUb18</strain>
    </source>
</reference>
<feature type="transmembrane region" description="Helical" evidence="2">
    <location>
        <begin position="384"/>
        <end position="412"/>
    </location>
</feature>
<dbReference type="Pfam" id="PF17936">
    <property type="entry name" value="Big_6"/>
    <property type="match status" value="4"/>
</dbReference>
<dbReference type="PROSITE" id="PS50890">
    <property type="entry name" value="PUA"/>
    <property type="match status" value="2"/>
</dbReference>
<dbReference type="Proteomes" id="UP000295601">
    <property type="component" value="Unassembled WGS sequence"/>
</dbReference>
<keyword evidence="5" id="KW-1185">Reference proteome</keyword>
<keyword evidence="2" id="KW-0812">Transmembrane</keyword>
<dbReference type="InterPro" id="IPR013783">
    <property type="entry name" value="Ig-like_fold"/>
</dbReference>
<dbReference type="EMBL" id="SNYA01000001">
    <property type="protein sequence ID" value="TDP95326.1"/>
    <property type="molecule type" value="Genomic_DNA"/>
</dbReference>
<feature type="region of interest" description="Disordered" evidence="1">
    <location>
        <begin position="187"/>
        <end position="210"/>
    </location>
</feature>
<evidence type="ECO:0000313" key="5">
    <source>
        <dbReference type="Proteomes" id="UP000295601"/>
    </source>
</evidence>
<feature type="domain" description="Bacterial Ig" evidence="3">
    <location>
        <begin position="203"/>
        <end position="280"/>
    </location>
</feature>
<feature type="non-terminal residue" evidence="4">
    <location>
        <position position="1"/>
    </location>
</feature>
<organism evidence="4 5">
    <name type="scientific">Leucobacter luti</name>
    <dbReference type="NCBI Taxonomy" id="340320"/>
    <lineage>
        <taxon>Bacteria</taxon>
        <taxon>Bacillati</taxon>
        <taxon>Actinomycetota</taxon>
        <taxon>Actinomycetes</taxon>
        <taxon>Micrococcales</taxon>
        <taxon>Microbacteriaceae</taxon>
        <taxon>Leucobacter</taxon>
    </lineage>
</organism>
<evidence type="ECO:0000256" key="2">
    <source>
        <dbReference type="SAM" id="Phobius"/>
    </source>
</evidence>
<dbReference type="GO" id="GO:0005975">
    <property type="term" value="P:carbohydrate metabolic process"/>
    <property type="evidence" value="ECO:0007669"/>
    <property type="project" value="UniProtKB-ARBA"/>
</dbReference>
<gene>
    <name evidence="4" type="ORF">EDF62_0001</name>
</gene>
<dbReference type="NCBIfam" id="NF033510">
    <property type="entry name" value="Ca_tandemer"/>
    <property type="match status" value="3"/>
</dbReference>
<feature type="domain" description="Bacterial Ig" evidence="3">
    <location>
        <begin position="38"/>
        <end position="116"/>
    </location>
</feature>
<dbReference type="AlphaFoldDB" id="A0A4R6S8W4"/>
<name>A0A4R6S8W4_9MICO</name>
<sequence>FVIPLNPIPDDGDKITVEVTDPAGNTSEPTEVVVDSAAPDAPVVDPTNGTKVSGQAEPGAIVIVKDVDGTVLGQGKADKDGNFAFPLSPAAPHGAELSVTATDAAGNVSEPTQVIVDASAPVAPTVHPSNGKQVIGSAEPGAVVKIKDKDGKIIGTGVAGTDGSFVIDLKPFAKTGDLVTATATDAAGNESDPTVVPVNSGIPNSPKVNPTNGAIVSGSAEPNMKITVTDADGNVIGTGLSGTDGKFSITLDRIAVEGETLAVVATNEVGTNSAPTTVTVDTIAPAAPLVNPTDGKTVTGTAEPGSTVTVRDADGNVIGTGIADTDGSFSIVLSVKQQPGAKLSVTATDAAGNESAPTIVIVKKPSVVPPVKPKPENPTPVEQVLAVTGAAVTHPGVIAALFLLLGAGLLVARKRRREADTEVSDTAS</sequence>
<evidence type="ECO:0000313" key="4">
    <source>
        <dbReference type="EMBL" id="TDP95326.1"/>
    </source>
</evidence>
<feature type="compositionally biased region" description="Polar residues" evidence="1">
    <location>
        <begin position="201"/>
        <end position="210"/>
    </location>
</feature>
<dbReference type="InterPro" id="IPR041498">
    <property type="entry name" value="Big_6"/>
</dbReference>
<protein>
    <submittedName>
        <fullName evidence="4">LPXTG-motif cell wall-anchored protein/predicted secreted protein with PEP-CTERM sorting signal</fullName>
    </submittedName>
</protein>
<keyword evidence="2" id="KW-0472">Membrane</keyword>
<proteinExistence type="predicted"/>
<dbReference type="SUPFAM" id="SSF75011">
    <property type="entry name" value="3-carboxy-cis,cis-mucoante lactonizing enzyme"/>
    <property type="match status" value="1"/>
</dbReference>
<dbReference type="RefSeq" id="WP_133615336.1">
    <property type="nucleotide sequence ID" value="NZ_SNYA01000001.1"/>
</dbReference>
<feature type="domain" description="Bacterial Ig" evidence="3">
    <location>
        <begin position="284"/>
        <end position="362"/>
    </location>
</feature>
<dbReference type="Gene3D" id="2.60.40.10">
    <property type="entry name" value="Immunoglobulins"/>
    <property type="match status" value="4"/>
</dbReference>
<feature type="domain" description="Bacterial Ig" evidence="3">
    <location>
        <begin position="120"/>
        <end position="198"/>
    </location>
</feature>
<comment type="caution">
    <text evidence="4">The sequence shown here is derived from an EMBL/GenBank/DDBJ whole genome shotgun (WGS) entry which is preliminary data.</text>
</comment>
<dbReference type="NCBIfam" id="TIGR01167">
    <property type="entry name" value="LPXTG_anchor"/>
    <property type="match status" value="1"/>
</dbReference>
<evidence type="ECO:0000259" key="3">
    <source>
        <dbReference type="Pfam" id="PF17936"/>
    </source>
</evidence>
<dbReference type="OrthoDB" id="5097616at2"/>